<dbReference type="Pfam" id="PF02118">
    <property type="entry name" value="Srg"/>
    <property type="match status" value="1"/>
</dbReference>
<dbReference type="InterPro" id="IPR000609">
    <property type="entry name" value="7TM_GPCR_serpentine_rcpt_Srg"/>
</dbReference>
<dbReference type="GO" id="GO:0016020">
    <property type="term" value="C:membrane"/>
    <property type="evidence" value="ECO:0007669"/>
    <property type="project" value="UniProtKB-SubCell"/>
</dbReference>
<gene>
    <name evidence="7" type="ORF">CAMP_LOCUS6832</name>
</gene>
<evidence type="ECO:0000256" key="3">
    <source>
        <dbReference type="ARBA" id="ARBA00022692"/>
    </source>
</evidence>
<keyword evidence="4 6" id="KW-1133">Transmembrane helix</keyword>
<organism evidence="7 8">
    <name type="scientific">Caenorhabditis angaria</name>
    <dbReference type="NCBI Taxonomy" id="860376"/>
    <lineage>
        <taxon>Eukaryota</taxon>
        <taxon>Metazoa</taxon>
        <taxon>Ecdysozoa</taxon>
        <taxon>Nematoda</taxon>
        <taxon>Chromadorea</taxon>
        <taxon>Rhabditida</taxon>
        <taxon>Rhabditina</taxon>
        <taxon>Rhabditomorpha</taxon>
        <taxon>Rhabditoidea</taxon>
        <taxon>Rhabditidae</taxon>
        <taxon>Peloderinae</taxon>
        <taxon>Caenorhabditis</taxon>
    </lineage>
</organism>
<dbReference type="OrthoDB" id="5843999at2759"/>
<dbReference type="InterPro" id="IPR051119">
    <property type="entry name" value="Nematode_SR-like"/>
</dbReference>
<dbReference type="PANTHER" id="PTHR31627">
    <property type="entry name" value="SERPENTINE RECEPTOR CLASS GAMMA-RELATED"/>
    <property type="match status" value="1"/>
</dbReference>
<keyword evidence="5 6" id="KW-0472">Membrane</keyword>
<dbReference type="AlphaFoldDB" id="A0A9P1IGH6"/>
<evidence type="ECO:0000256" key="6">
    <source>
        <dbReference type="RuleBase" id="RU280813"/>
    </source>
</evidence>
<keyword evidence="3 6" id="KW-0812">Transmembrane</keyword>
<dbReference type="PANTHER" id="PTHR31627:SF10">
    <property type="entry name" value="SERPENTINE RECEPTOR CLASS GAMMA-16"/>
    <property type="match status" value="1"/>
</dbReference>
<evidence type="ECO:0000256" key="1">
    <source>
        <dbReference type="ARBA" id="ARBA00004141"/>
    </source>
</evidence>
<proteinExistence type="inferred from homology"/>
<dbReference type="Proteomes" id="UP001152747">
    <property type="component" value="Unassembled WGS sequence"/>
</dbReference>
<accession>A0A9P1IGH6</accession>
<dbReference type="EMBL" id="CANHGI010000003">
    <property type="protein sequence ID" value="CAI5444195.1"/>
    <property type="molecule type" value="Genomic_DNA"/>
</dbReference>
<reference evidence="7" key="1">
    <citation type="submission" date="2022-11" db="EMBL/GenBank/DDBJ databases">
        <authorList>
            <person name="Kikuchi T."/>
        </authorList>
    </citation>
    <scope>NUCLEOTIDE SEQUENCE</scope>
    <source>
        <strain evidence="7">PS1010</strain>
    </source>
</reference>
<dbReference type="PRINTS" id="PR00698">
    <property type="entry name" value="TMPROTEINSRG"/>
</dbReference>
<name>A0A9P1IGH6_9PELO</name>
<evidence type="ECO:0000313" key="7">
    <source>
        <dbReference type="EMBL" id="CAI5444195.1"/>
    </source>
</evidence>
<dbReference type="GO" id="GO:0004888">
    <property type="term" value="F:transmembrane signaling receptor activity"/>
    <property type="evidence" value="ECO:0007669"/>
    <property type="project" value="InterPro"/>
</dbReference>
<feature type="transmembrane region" description="Helical" evidence="6">
    <location>
        <begin position="161"/>
        <end position="188"/>
    </location>
</feature>
<sequence>MLFFDTFVNRPTMYIPQLCPILSPFFADPSILLKSSYIIPNYLRAMKCATQILMSINRISCVISPISYDSIWKKYLKLSIIITIVSPTLVTWNLFLSRVYIFPLFGGFSFTYLRYIQWASLSQFQFIFISLAIIITIISTIITLVYLIMLPMRLKSAERTLCFANLTISMAFVIVAGFQSFFAFFPLFHQDTLYFLQFFGYDFLNLSSPIVIIVINPQLREHIFKKQNVIRDSVIVRVSDTHHSVV</sequence>
<keyword evidence="8" id="KW-1185">Reference proteome</keyword>
<comment type="caution">
    <text evidence="6">Lacks conserved residue(s) required for the propagation of feature annotation.</text>
</comment>
<comment type="caution">
    <text evidence="7">The sequence shown here is derived from an EMBL/GenBank/DDBJ whole genome shotgun (WGS) entry which is preliminary data.</text>
</comment>
<feature type="transmembrane region" description="Helical" evidence="6">
    <location>
        <begin position="124"/>
        <end position="149"/>
    </location>
</feature>
<evidence type="ECO:0000256" key="4">
    <source>
        <dbReference type="ARBA" id="ARBA00022989"/>
    </source>
</evidence>
<feature type="transmembrane region" description="Helical" evidence="6">
    <location>
        <begin position="194"/>
        <end position="215"/>
    </location>
</feature>
<evidence type="ECO:0000313" key="8">
    <source>
        <dbReference type="Proteomes" id="UP001152747"/>
    </source>
</evidence>
<protein>
    <recommendedName>
        <fullName evidence="6">Serpentine receptor class gamma</fullName>
    </recommendedName>
</protein>
<feature type="transmembrane region" description="Helical" evidence="6">
    <location>
        <begin position="99"/>
        <end position="118"/>
    </location>
</feature>
<evidence type="ECO:0000256" key="2">
    <source>
        <dbReference type="ARBA" id="ARBA00005692"/>
    </source>
</evidence>
<comment type="subcellular location">
    <subcellularLocation>
        <location evidence="1">Membrane</location>
        <topology evidence="1">Multi-pass membrane protein</topology>
    </subcellularLocation>
</comment>
<dbReference type="GO" id="GO:0007606">
    <property type="term" value="P:sensory perception of chemical stimulus"/>
    <property type="evidence" value="ECO:0007669"/>
    <property type="project" value="UniProtKB-UniRule"/>
</dbReference>
<comment type="similarity">
    <text evidence="2 6">Belongs to the nematode receptor-like protein srg family.</text>
</comment>
<evidence type="ECO:0000256" key="5">
    <source>
        <dbReference type="ARBA" id="ARBA00023136"/>
    </source>
</evidence>